<name>A0A368VNA8_9BACL</name>
<accession>A0A368VNA8</accession>
<proteinExistence type="predicted"/>
<gene>
    <name evidence="1" type="ORF">DFP97_1344</name>
</gene>
<protein>
    <recommendedName>
        <fullName evidence="3">Phr family secreted Rap phosphatase inhibitor</fullName>
    </recommendedName>
</protein>
<organism evidence="1 2">
    <name type="scientific">Paenibacillus prosopidis</name>
    <dbReference type="NCBI Taxonomy" id="630520"/>
    <lineage>
        <taxon>Bacteria</taxon>
        <taxon>Bacillati</taxon>
        <taxon>Bacillota</taxon>
        <taxon>Bacilli</taxon>
        <taxon>Bacillales</taxon>
        <taxon>Paenibacillaceae</taxon>
        <taxon>Paenibacillus</taxon>
    </lineage>
</organism>
<evidence type="ECO:0008006" key="3">
    <source>
        <dbReference type="Google" id="ProtNLM"/>
    </source>
</evidence>
<evidence type="ECO:0000313" key="2">
    <source>
        <dbReference type="Proteomes" id="UP000252415"/>
    </source>
</evidence>
<evidence type="ECO:0000313" key="1">
    <source>
        <dbReference type="EMBL" id="RCW40528.1"/>
    </source>
</evidence>
<keyword evidence="2" id="KW-1185">Reference proteome</keyword>
<dbReference type="EMBL" id="QPJD01000034">
    <property type="protein sequence ID" value="RCW40528.1"/>
    <property type="molecule type" value="Genomic_DNA"/>
</dbReference>
<dbReference type="AlphaFoldDB" id="A0A368VNA8"/>
<dbReference type="Proteomes" id="UP000252415">
    <property type="component" value="Unassembled WGS sequence"/>
</dbReference>
<sequence length="46" mass="4667">MKKTIAVIMIAIAFIVGTTFVTIKAEQVYAATPNGGSNDPPEGSGG</sequence>
<comment type="caution">
    <text evidence="1">The sequence shown here is derived from an EMBL/GenBank/DDBJ whole genome shotgun (WGS) entry which is preliminary data.</text>
</comment>
<reference evidence="1 2" key="1">
    <citation type="submission" date="2018-07" db="EMBL/GenBank/DDBJ databases">
        <title>Genomic Encyclopedia of Type Strains, Phase III (KMG-III): the genomes of soil and plant-associated and newly described type strains.</title>
        <authorList>
            <person name="Whitman W."/>
        </authorList>
    </citation>
    <scope>NUCLEOTIDE SEQUENCE [LARGE SCALE GENOMIC DNA]</scope>
    <source>
        <strain evidence="1 2">CECT 7506</strain>
    </source>
</reference>
<dbReference type="RefSeq" id="WP_181873729.1">
    <property type="nucleotide sequence ID" value="NZ_QPJD01000034.1"/>
</dbReference>